<evidence type="ECO:0000256" key="6">
    <source>
        <dbReference type="ARBA" id="ARBA00022679"/>
    </source>
</evidence>
<dbReference type="Gene3D" id="3.40.640.10">
    <property type="entry name" value="Type I PLP-dependent aspartate aminotransferase-like (Major domain)"/>
    <property type="match status" value="1"/>
</dbReference>
<dbReference type="GO" id="GO:0000105">
    <property type="term" value="P:L-histidine biosynthetic process"/>
    <property type="evidence" value="ECO:0007669"/>
    <property type="project" value="UniProtKB-KW"/>
</dbReference>
<dbReference type="InterPro" id="IPR004839">
    <property type="entry name" value="Aminotransferase_I/II_large"/>
</dbReference>
<evidence type="ECO:0000256" key="2">
    <source>
        <dbReference type="ARBA" id="ARBA00007970"/>
    </source>
</evidence>
<dbReference type="NCBIfam" id="TIGR01141">
    <property type="entry name" value="hisC"/>
    <property type="match status" value="1"/>
</dbReference>
<evidence type="ECO:0000259" key="10">
    <source>
        <dbReference type="Pfam" id="PF00155"/>
    </source>
</evidence>
<evidence type="ECO:0000256" key="3">
    <source>
        <dbReference type="ARBA" id="ARBA00011738"/>
    </source>
</evidence>
<evidence type="ECO:0000313" key="11">
    <source>
        <dbReference type="EMBL" id="PIS39960.1"/>
    </source>
</evidence>
<dbReference type="Gene3D" id="3.90.1150.10">
    <property type="entry name" value="Aspartate Aminotransferase, domain 1"/>
    <property type="match status" value="1"/>
</dbReference>
<proteinExistence type="inferred from homology"/>
<dbReference type="InterPro" id="IPR015422">
    <property type="entry name" value="PyrdxlP-dep_Trfase_small"/>
</dbReference>
<evidence type="ECO:0000256" key="9">
    <source>
        <dbReference type="ARBA" id="ARBA00029440"/>
    </source>
</evidence>
<name>A0A2H0YND0_9BACT</name>
<keyword evidence="5" id="KW-0028">Amino-acid biosynthesis</keyword>
<evidence type="ECO:0000313" key="12">
    <source>
        <dbReference type="Proteomes" id="UP000231472"/>
    </source>
</evidence>
<protein>
    <submittedName>
        <fullName evidence="11">Histidinol-phosphate transaminase</fullName>
    </submittedName>
</protein>
<dbReference type="PANTHER" id="PTHR42885">
    <property type="entry name" value="HISTIDINOL-PHOSPHATE AMINOTRANSFERASE-RELATED"/>
    <property type="match status" value="1"/>
</dbReference>
<dbReference type="InterPro" id="IPR005861">
    <property type="entry name" value="HisP_aminotrans"/>
</dbReference>
<dbReference type="Pfam" id="PF00155">
    <property type="entry name" value="Aminotran_1_2"/>
    <property type="match status" value="1"/>
</dbReference>
<dbReference type="InterPro" id="IPR015424">
    <property type="entry name" value="PyrdxlP-dep_Trfase"/>
</dbReference>
<accession>A0A2H0YND0</accession>
<dbReference type="GO" id="GO:0004400">
    <property type="term" value="F:histidinol-phosphate transaminase activity"/>
    <property type="evidence" value="ECO:0007669"/>
    <property type="project" value="InterPro"/>
</dbReference>
<dbReference type="PANTHER" id="PTHR42885:SF2">
    <property type="entry name" value="HISTIDINOL-PHOSPHATE AMINOTRANSFERASE"/>
    <property type="match status" value="1"/>
</dbReference>
<dbReference type="CDD" id="cd00609">
    <property type="entry name" value="AAT_like"/>
    <property type="match status" value="1"/>
</dbReference>
<dbReference type="InterPro" id="IPR015421">
    <property type="entry name" value="PyrdxlP-dep_Trfase_major"/>
</dbReference>
<dbReference type="SUPFAM" id="SSF53383">
    <property type="entry name" value="PLP-dependent transferases"/>
    <property type="match status" value="1"/>
</dbReference>
<evidence type="ECO:0000256" key="7">
    <source>
        <dbReference type="ARBA" id="ARBA00022898"/>
    </source>
</evidence>
<reference evidence="12" key="1">
    <citation type="submission" date="2017-09" db="EMBL/GenBank/DDBJ databases">
        <title>Depth-based differentiation of microbial function through sediment-hosted aquifers and enrichment of novel symbionts in the deep terrestrial subsurface.</title>
        <authorList>
            <person name="Probst A.J."/>
            <person name="Ladd B."/>
            <person name="Jarett J.K."/>
            <person name="Geller-Mcgrath D.E."/>
            <person name="Sieber C.M.K."/>
            <person name="Emerson J.B."/>
            <person name="Anantharaman K."/>
            <person name="Thomas B.C."/>
            <person name="Malmstrom R."/>
            <person name="Stieglmeier M."/>
            <person name="Klingl A."/>
            <person name="Woyke T."/>
            <person name="Ryan C.M."/>
            <person name="Banfield J.F."/>
        </authorList>
    </citation>
    <scope>NUCLEOTIDE SEQUENCE [LARGE SCALE GENOMIC DNA]</scope>
</reference>
<comment type="subunit">
    <text evidence="3">Homodimer.</text>
</comment>
<dbReference type="Proteomes" id="UP000231472">
    <property type="component" value="Unassembled WGS sequence"/>
</dbReference>
<comment type="pathway">
    <text evidence="9">Amino-acid biosynthesis.</text>
</comment>
<gene>
    <name evidence="11" type="primary">hisC</name>
    <name evidence="11" type="ORF">COT32_02290</name>
</gene>
<sequence length="353" mass="40270">MVRFRENIKKMSAYNPPLEGRASGGYLLLDFNEMTIEPSQKVKKALKEFVDSGRLQVYPEYGDLEAKIAKYTGVKPEQAMVTNGSDQGIDVICRALVKDRDKIIIPSPSFAMYYQSAEIQGAEILKPVYKKDLSFPLEEVLGLIKKGAKLLIIANPNNPTGTAISKKDVLKILKKAKVKNIAVLHDEAYFEFSKITAKDFIKDFDNLFITRTFSKTFGLVSTRPGYILSQEKNIKELMKIRGPYDVNMFAKKAISAALEDLDYMERYVKEVMEKSKPKLEKFFKENKVKFWPSKANFLLVRPENQERALEILKSEGILVRQRKEPDIEGTIRVSIGTLKDTARFIKAYSKVIR</sequence>
<dbReference type="EMBL" id="PEYC01000046">
    <property type="protein sequence ID" value="PIS39960.1"/>
    <property type="molecule type" value="Genomic_DNA"/>
</dbReference>
<dbReference type="AlphaFoldDB" id="A0A2H0YND0"/>
<keyword evidence="6" id="KW-0808">Transferase</keyword>
<evidence type="ECO:0000256" key="4">
    <source>
        <dbReference type="ARBA" id="ARBA00022576"/>
    </source>
</evidence>
<keyword evidence="8" id="KW-0368">Histidine biosynthesis</keyword>
<comment type="caution">
    <text evidence="11">The sequence shown here is derived from an EMBL/GenBank/DDBJ whole genome shotgun (WGS) entry which is preliminary data.</text>
</comment>
<evidence type="ECO:0000256" key="1">
    <source>
        <dbReference type="ARBA" id="ARBA00001933"/>
    </source>
</evidence>
<dbReference type="GO" id="GO:0030170">
    <property type="term" value="F:pyridoxal phosphate binding"/>
    <property type="evidence" value="ECO:0007669"/>
    <property type="project" value="InterPro"/>
</dbReference>
<keyword evidence="7" id="KW-0663">Pyridoxal phosphate</keyword>
<feature type="domain" description="Aminotransferase class I/classII large" evidence="10">
    <location>
        <begin position="27"/>
        <end position="346"/>
    </location>
</feature>
<evidence type="ECO:0000256" key="8">
    <source>
        <dbReference type="ARBA" id="ARBA00023102"/>
    </source>
</evidence>
<evidence type="ECO:0000256" key="5">
    <source>
        <dbReference type="ARBA" id="ARBA00022605"/>
    </source>
</evidence>
<organism evidence="11 12">
    <name type="scientific">Candidatus Nealsonbacteria bacterium CG08_land_8_20_14_0_20_36_22</name>
    <dbReference type="NCBI Taxonomy" id="1974704"/>
    <lineage>
        <taxon>Bacteria</taxon>
        <taxon>Candidatus Nealsoniibacteriota</taxon>
    </lineage>
</organism>
<keyword evidence="4" id="KW-0032">Aminotransferase</keyword>
<comment type="cofactor">
    <cofactor evidence="1">
        <name>pyridoxal 5'-phosphate</name>
        <dbReference type="ChEBI" id="CHEBI:597326"/>
    </cofactor>
</comment>
<comment type="similarity">
    <text evidence="2">Belongs to the class-II pyridoxal-phosphate-dependent aminotransferase family. Histidinol-phosphate aminotransferase subfamily.</text>
</comment>